<dbReference type="SUPFAM" id="SSF52540">
    <property type="entry name" value="P-loop containing nucleoside triphosphate hydrolases"/>
    <property type="match status" value="1"/>
</dbReference>
<feature type="transmembrane region" description="Helical" evidence="1">
    <location>
        <begin position="388"/>
        <end position="411"/>
    </location>
</feature>
<keyword evidence="1" id="KW-0812">Transmembrane</keyword>
<evidence type="ECO:0000256" key="1">
    <source>
        <dbReference type="SAM" id="Phobius"/>
    </source>
</evidence>
<sequence length="826" mass="91266">MEQSSLSSVAEEALPRPQFGPYTESWTVRYSLALQQVLALPDVQNPHDVQVPLDKIRVELERKAISVAAEATQIEQIDGLVDELHDDLVAVLALKRRQLKHLDNAVKVTDVLLEKLRRARTEPDLLPELAGYVSLVETWLKKPSTKPPLALETPPGSPEGAVHRADQQLSALKRRQTELLTPAQEQARRDRAFRVKEEELASSRRDLVSQFEALLVEAAYREINNAREADHEPTMSVPSIEHLRTSLSSEQRVVTKTFERLEKMIEDRPGGNFGIAGPRGVGKTTMIEFFASPRVPRDERRPAERPRLGVLVSAPVVYDAREFVLHLYAEICRKVAGDRAVEADQALRRLPSRTRALWLWAVCVADLVFAYGLLFLAVSQRWSADVKVLADIGAGGLVVGVFALTMAVTYAGRGTGVPMVAIALSAALPAVGLVLFLSNGAWGTASPYLLGGVALLGAYTPLYRASGWSRVVALRAPDRDPAVETALERLRDIRIQQSNTTERSAMVKVSGAPLPLSLDAGSKSGTTWQHRPKGFPELVGELRTFMTTVRDHYELIVAIDELDKMAKAEKVEDFLNDIKGIFNVKGCFFLVSVSEDAAAGFERRGVPFRDVFDSTFDDVISVPYLDFTTAREVLYGLIIGWTQPFVALCYVLSGGLARDLVRSTWELVGHRDNDDHVELAGAALGMCRREAAARIRAVRHELMKDAEAPLGAVLLNHIAGYSTDRATVETFQAWQKELREWAEKITDSDAKGVRRLALELAAFMLFVNTVLDYFDPAEIAQRLKDENSPQSLADLANARQTIAMSPRMSLDALTRFRTANLSAPAG</sequence>
<proteinExistence type="predicted"/>
<name>A0ABU4UMB7_9PSEU</name>
<dbReference type="InterPro" id="IPR027417">
    <property type="entry name" value="P-loop_NTPase"/>
</dbReference>
<dbReference type="EMBL" id="JAXAVU010000001">
    <property type="protein sequence ID" value="MDX8140635.1"/>
    <property type="molecule type" value="Genomic_DNA"/>
</dbReference>
<organism evidence="2 3">
    <name type="scientific">Lentzea sokolovensis</name>
    <dbReference type="NCBI Taxonomy" id="3095429"/>
    <lineage>
        <taxon>Bacteria</taxon>
        <taxon>Bacillati</taxon>
        <taxon>Actinomycetota</taxon>
        <taxon>Actinomycetes</taxon>
        <taxon>Pseudonocardiales</taxon>
        <taxon>Pseudonocardiaceae</taxon>
        <taxon>Lentzea</taxon>
    </lineage>
</organism>
<evidence type="ECO:0008006" key="4">
    <source>
        <dbReference type="Google" id="ProtNLM"/>
    </source>
</evidence>
<reference evidence="2 3" key="2">
    <citation type="submission" date="2023-11" db="EMBL/GenBank/DDBJ databases">
        <authorList>
            <person name="Lara A.C."/>
            <person name="Chronakova A."/>
        </authorList>
    </citation>
    <scope>NUCLEOTIDE SEQUENCE [LARGE SCALE GENOMIC DNA]</scope>
    <source>
        <strain evidence="2 3">BCCO 10_0061</strain>
    </source>
</reference>
<reference evidence="2 3" key="1">
    <citation type="submission" date="2023-11" db="EMBL/GenBank/DDBJ databases">
        <title>Lentzea sokolovensis, sp. nov., Lentzea kristufkii, sp. nov., and Lentzea miocenensis, sp. nov., rare actinobacteria from Sokolov Coal Basin, Miocene lacustrine sediment, Czech Republic.</title>
        <authorList>
            <person name="Lara A."/>
            <person name="Kotroba L."/>
            <person name="Nouioui I."/>
            <person name="Neumann-Schaal M."/>
            <person name="Mast Y."/>
            <person name="Chronakova A."/>
        </authorList>
    </citation>
    <scope>NUCLEOTIDE SEQUENCE [LARGE SCALE GENOMIC DNA]</scope>
    <source>
        <strain evidence="2 3">BCCO 10_0061</strain>
    </source>
</reference>
<evidence type="ECO:0000313" key="3">
    <source>
        <dbReference type="Proteomes" id="UP001285352"/>
    </source>
</evidence>
<comment type="caution">
    <text evidence="2">The sequence shown here is derived from an EMBL/GenBank/DDBJ whole genome shotgun (WGS) entry which is preliminary data.</text>
</comment>
<keyword evidence="1" id="KW-1133">Transmembrane helix</keyword>
<feature type="transmembrane region" description="Helical" evidence="1">
    <location>
        <begin position="417"/>
        <end position="438"/>
    </location>
</feature>
<evidence type="ECO:0000313" key="2">
    <source>
        <dbReference type="EMBL" id="MDX8140635.1"/>
    </source>
</evidence>
<accession>A0ABU4UMB7</accession>
<feature type="transmembrane region" description="Helical" evidence="1">
    <location>
        <begin position="357"/>
        <end position="376"/>
    </location>
</feature>
<feature type="transmembrane region" description="Helical" evidence="1">
    <location>
        <begin position="445"/>
        <end position="463"/>
    </location>
</feature>
<protein>
    <recommendedName>
        <fullName evidence="4">AAA+ ATPase domain-containing protein</fullName>
    </recommendedName>
</protein>
<keyword evidence="3" id="KW-1185">Reference proteome</keyword>
<dbReference type="RefSeq" id="WP_319972991.1">
    <property type="nucleotide sequence ID" value="NZ_JAXAVU010000001.1"/>
</dbReference>
<dbReference type="Proteomes" id="UP001285352">
    <property type="component" value="Unassembled WGS sequence"/>
</dbReference>
<gene>
    <name evidence="2" type="ORF">SK854_00815</name>
</gene>
<keyword evidence="1" id="KW-0472">Membrane</keyword>